<sequence>MQAEAGLQIALLGRLRVHGASGQSLLPNARKTQGLLAILSLSIGRPVRRSRVAGLLWDRVTDEQARNSLRQAVAELVDVLAPSGHAAIEAGREDILLRASCCRTDLSAIEAAMQGEAEEWPRPAGALLEEMDGISASFDHWLAQERSRIENRLRDGFEARIERLCRTDASAERRIAAAKDLLAFDPTHERAWRLIIAELGRLGDMGQALREYARCEQTLRRLLDAEPSAETQALRQRLKRAGAVPPVPAQPPPASGTTAPVPEEPSERQASIAVLPFTVAPEGAEASFLASGLAEGIIQMLSGIGDLIVISRGSTLAYAGRVADPRVVGRELRVRYALQGHVSAIGGKLRVYAELSETATGRVVRAHRHDATPAEVFALQDEVSAAIVAAIAPSVKAHDLAKARRKPPNSLNAYDLLLSGLDLLYQLDRAPFEQAGEMLRRAIALDPGFAAPYSHLATWHNFRTAQGWTPAAATDREGAAQLSAQALQLDHNDAVALAIQGQVLSFTRRDYIGARQFLDRAIMVGPSCPMAWVLSSATHGWTGDGATAVEHAERALRISPFDPFAFFIEHMISQGHYVAGDHEAAVEWGRRAVARNARLTSNLRTLAAALVATGRKEAARAVAARVMQIEPGFRLGHFASRTPFEPGIRAIHVARLREAGLPE</sequence>
<evidence type="ECO:0000313" key="3">
    <source>
        <dbReference type="EMBL" id="NGM18694.1"/>
    </source>
</evidence>
<dbReference type="RefSeq" id="WP_164692575.1">
    <property type="nucleotide sequence ID" value="NZ_JAAIKB010000001.1"/>
</dbReference>
<dbReference type="InterPro" id="IPR051677">
    <property type="entry name" value="AfsR-DnrI-RedD_regulator"/>
</dbReference>
<evidence type="ECO:0000256" key="1">
    <source>
        <dbReference type="SAM" id="MobiDB-lite"/>
    </source>
</evidence>
<dbReference type="Proteomes" id="UP000475385">
    <property type="component" value="Unassembled WGS sequence"/>
</dbReference>
<comment type="caution">
    <text evidence="3">The sequence shown here is derived from an EMBL/GenBank/DDBJ whole genome shotgun (WGS) entry which is preliminary data.</text>
</comment>
<dbReference type="AlphaFoldDB" id="A0A6M1LFC9"/>
<reference evidence="3 4" key="1">
    <citation type="submission" date="2020-03" db="EMBL/GenBank/DDBJ databases">
        <title>Roseomonas stagni sp. nov., isolated from pond water in Japan.</title>
        <authorList>
            <person name="Furuhata K."/>
            <person name="Miyamoto H."/>
            <person name="Goto K."/>
        </authorList>
    </citation>
    <scope>NUCLEOTIDE SEQUENCE [LARGE SCALE GENOMIC DNA]</scope>
    <source>
        <strain evidence="3 4">PeD5</strain>
    </source>
</reference>
<keyword evidence="4" id="KW-1185">Reference proteome</keyword>
<dbReference type="InterPro" id="IPR011990">
    <property type="entry name" value="TPR-like_helical_dom_sf"/>
</dbReference>
<proteinExistence type="predicted"/>
<dbReference type="SMART" id="SM01043">
    <property type="entry name" value="BTAD"/>
    <property type="match status" value="1"/>
</dbReference>
<dbReference type="PANTHER" id="PTHR35807">
    <property type="entry name" value="TRANSCRIPTIONAL REGULATOR REDD-RELATED"/>
    <property type="match status" value="1"/>
</dbReference>
<feature type="region of interest" description="Disordered" evidence="1">
    <location>
        <begin position="242"/>
        <end position="266"/>
    </location>
</feature>
<dbReference type="Pfam" id="PF03704">
    <property type="entry name" value="BTAD"/>
    <property type="match status" value="1"/>
</dbReference>
<evidence type="ECO:0000313" key="4">
    <source>
        <dbReference type="Proteomes" id="UP000475385"/>
    </source>
</evidence>
<accession>A0A6M1LFC9</accession>
<evidence type="ECO:0000259" key="2">
    <source>
        <dbReference type="SMART" id="SM01043"/>
    </source>
</evidence>
<name>A0A6M1LFC9_9PROT</name>
<protein>
    <recommendedName>
        <fullName evidence="2">Bacterial transcriptional activator domain-containing protein</fullName>
    </recommendedName>
</protein>
<dbReference type="SUPFAM" id="SSF48452">
    <property type="entry name" value="TPR-like"/>
    <property type="match status" value="2"/>
</dbReference>
<gene>
    <name evidence="3" type="ORF">G3576_01625</name>
</gene>
<dbReference type="EMBL" id="JAAIKB010000001">
    <property type="protein sequence ID" value="NGM18694.1"/>
    <property type="molecule type" value="Genomic_DNA"/>
</dbReference>
<dbReference type="InterPro" id="IPR005158">
    <property type="entry name" value="BTAD"/>
</dbReference>
<dbReference type="Gene3D" id="1.25.40.10">
    <property type="entry name" value="Tetratricopeptide repeat domain"/>
    <property type="match status" value="2"/>
</dbReference>
<organism evidence="3 4">
    <name type="scientific">Falsiroseomonas algicola</name>
    <dbReference type="NCBI Taxonomy" id="2716930"/>
    <lineage>
        <taxon>Bacteria</taxon>
        <taxon>Pseudomonadati</taxon>
        <taxon>Pseudomonadota</taxon>
        <taxon>Alphaproteobacteria</taxon>
        <taxon>Acetobacterales</taxon>
        <taxon>Roseomonadaceae</taxon>
        <taxon>Falsiroseomonas</taxon>
    </lineage>
</organism>
<feature type="domain" description="Bacterial transcriptional activator" evidence="2">
    <location>
        <begin position="104"/>
        <end position="239"/>
    </location>
</feature>
<feature type="compositionally biased region" description="Pro residues" evidence="1">
    <location>
        <begin position="245"/>
        <end position="254"/>
    </location>
</feature>